<comment type="similarity">
    <text evidence="1 7">Belongs to the mandelate racemase/muconate lactonizing enzyme family.</text>
</comment>
<feature type="binding site" evidence="6">
    <location>
        <position position="219"/>
    </location>
    <ligand>
        <name>Mg(2+)</name>
        <dbReference type="ChEBI" id="CHEBI:18420"/>
    </ligand>
</feature>
<feature type="active site" description="Proton acceptor; specific for (R)-substrate epimerization" evidence="5">
    <location>
        <position position="163"/>
    </location>
</feature>
<dbReference type="GO" id="GO:0046872">
    <property type="term" value="F:metal ion binding"/>
    <property type="evidence" value="ECO:0007669"/>
    <property type="project" value="UniProtKB-KW"/>
</dbReference>
<dbReference type="FunCoup" id="A9WD47">
    <property type="interactions" value="135"/>
</dbReference>
<keyword evidence="4 7" id="KW-0413">Isomerase</keyword>
<dbReference type="SFLD" id="SFLDS00001">
    <property type="entry name" value="Enolase"/>
    <property type="match status" value="1"/>
</dbReference>
<keyword evidence="3 6" id="KW-0460">Magnesium</keyword>
<dbReference type="SUPFAM" id="SSF54826">
    <property type="entry name" value="Enolase N-terminal domain-like"/>
    <property type="match status" value="1"/>
</dbReference>
<dbReference type="PANTHER" id="PTHR48073">
    <property type="entry name" value="O-SUCCINYLBENZOATE SYNTHASE-RELATED"/>
    <property type="match status" value="1"/>
</dbReference>
<evidence type="ECO:0000256" key="3">
    <source>
        <dbReference type="ARBA" id="ARBA00022842"/>
    </source>
</evidence>
<dbReference type="SFLD" id="SFLDF00009">
    <property type="entry name" value="o-succinylbenzoate_synthase"/>
    <property type="match status" value="1"/>
</dbReference>
<sequence>MSTVIRTLSVAPLDIPLRSPFGIAGGAQEVARNLLVTVELMNGVRGYGEAAPFPAFNGETQEKALQAIESVRSAVEGGDVREWRAIAGLLRDRIPASGSARCAIETAILDALTRHYRLPMYVFFGGAGHTLETDMTITTGTVEEAALATLDILERGIRQIKVKIGGYDVQHDLARITAIRALAPDAPLILDGNGGFTAETMLELLGALSLQQIVPALVEQPVAADDWPGLRQLVQWGGAPIAADETASSSLNVLRIVQERAAHVINIKLMKTGIVEALEIAAIARAAGLGLMIGGMVESILAMTVSAHFAAGLGGFRFVDLDTPLFLATNPFQGGFELRGGVIDLCHIATGHGVEPATLLAA</sequence>
<dbReference type="EMBL" id="CP000909">
    <property type="protein sequence ID" value="ABY35014.1"/>
    <property type="molecule type" value="Genomic_DNA"/>
</dbReference>
<dbReference type="Gene3D" id="3.20.20.120">
    <property type="entry name" value="Enolase-like C-terminal domain"/>
    <property type="match status" value="1"/>
</dbReference>
<protein>
    <recommendedName>
        <fullName evidence="7">Dipeptide epimerase</fullName>
        <ecNumber evidence="7">5.1.1.-</ecNumber>
    </recommendedName>
</protein>
<dbReference type="SFLD" id="SFLDG00180">
    <property type="entry name" value="muconate_cycloisomerase"/>
    <property type="match status" value="1"/>
</dbReference>
<evidence type="ECO:0000256" key="2">
    <source>
        <dbReference type="ARBA" id="ARBA00022723"/>
    </source>
</evidence>
<dbReference type="HOGENOM" id="CLU_030273_4_1_0"/>
<dbReference type="PANTHER" id="PTHR48073:SF2">
    <property type="entry name" value="O-SUCCINYLBENZOATE SYNTHASE"/>
    <property type="match status" value="1"/>
</dbReference>
<evidence type="ECO:0000259" key="8">
    <source>
        <dbReference type="SMART" id="SM00922"/>
    </source>
</evidence>
<dbReference type="Pfam" id="PF13378">
    <property type="entry name" value="MR_MLE_C"/>
    <property type="match status" value="1"/>
</dbReference>
<evidence type="ECO:0000256" key="7">
    <source>
        <dbReference type="RuleBase" id="RU366006"/>
    </source>
</evidence>
<dbReference type="GO" id="GO:0016854">
    <property type="term" value="F:racemase and epimerase activity"/>
    <property type="evidence" value="ECO:0000318"/>
    <property type="project" value="GO_Central"/>
</dbReference>
<keyword evidence="10" id="KW-1185">Reference proteome</keyword>
<dbReference type="InterPro" id="IPR036849">
    <property type="entry name" value="Enolase-like_C_sf"/>
</dbReference>
<dbReference type="CDD" id="cd03319">
    <property type="entry name" value="L-Ala-DL-Glu_epimerase"/>
    <property type="match status" value="1"/>
</dbReference>
<dbReference type="AlphaFoldDB" id="A9WD47"/>
<dbReference type="InterPro" id="IPR013342">
    <property type="entry name" value="Mandelate_racemase_C"/>
</dbReference>
<dbReference type="RefSeq" id="WP_012257668.1">
    <property type="nucleotide sequence ID" value="NC_010175.1"/>
</dbReference>
<dbReference type="GO" id="GO:0016855">
    <property type="term" value="F:racemase and epimerase activity, acting on amino acids and derivatives"/>
    <property type="evidence" value="ECO:0007669"/>
    <property type="project" value="UniProtKB-UniRule"/>
</dbReference>
<dbReference type="Pfam" id="PF02746">
    <property type="entry name" value="MR_MLE_N"/>
    <property type="match status" value="1"/>
</dbReference>
<dbReference type="InParanoid" id="A9WD47"/>
<dbReference type="STRING" id="324602.Caur_1797"/>
<dbReference type="SMART" id="SM00922">
    <property type="entry name" value="MR_MLE"/>
    <property type="match status" value="1"/>
</dbReference>
<dbReference type="GO" id="GO:0006518">
    <property type="term" value="P:peptide metabolic process"/>
    <property type="evidence" value="ECO:0000318"/>
    <property type="project" value="GO_Central"/>
</dbReference>
<feature type="binding site" evidence="6">
    <location>
        <position position="191"/>
    </location>
    <ligand>
        <name>Mg(2+)</name>
        <dbReference type="ChEBI" id="CHEBI:18420"/>
    </ligand>
</feature>
<dbReference type="SUPFAM" id="SSF51604">
    <property type="entry name" value="Enolase C-terminal domain-like"/>
    <property type="match status" value="1"/>
</dbReference>
<dbReference type="InterPro" id="IPR034603">
    <property type="entry name" value="Dipeptide_epimerase"/>
</dbReference>
<evidence type="ECO:0000256" key="5">
    <source>
        <dbReference type="PIRSR" id="PIRSR634603-1"/>
    </source>
</evidence>
<reference evidence="10" key="1">
    <citation type="journal article" date="2011" name="BMC Genomics">
        <title>Complete genome sequence of the filamentous anoxygenic phototrophic bacterium Chloroflexus aurantiacus.</title>
        <authorList>
            <person name="Tang K.H."/>
            <person name="Barry K."/>
            <person name="Chertkov O."/>
            <person name="Dalin E."/>
            <person name="Han C.S."/>
            <person name="Hauser L.J."/>
            <person name="Honchak B.M."/>
            <person name="Karbach L.E."/>
            <person name="Land M.L."/>
            <person name="Lapidus A."/>
            <person name="Larimer F.W."/>
            <person name="Mikhailova N."/>
            <person name="Pitluck S."/>
            <person name="Pierson B.K."/>
            <person name="Blankenship R.E."/>
        </authorList>
    </citation>
    <scope>NUCLEOTIDE SEQUENCE [LARGE SCALE GENOMIC DNA]</scope>
    <source>
        <strain evidence="10">ATCC 29366 / DSM 635 / J-10-fl</strain>
    </source>
</reference>
<dbReference type="InterPro" id="IPR029065">
    <property type="entry name" value="Enolase_C-like"/>
</dbReference>
<name>A9WD47_CHLAA</name>
<dbReference type="EnsemblBacteria" id="ABY35014">
    <property type="protein sequence ID" value="ABY35014"/>
    <property type="gene ID" value="Caur_1797"/>
</dbReference>
<evidence type="ECO:0000256" key="6">
    <source>
        <dbReference type="PIRSR" id="PIRSR634603-3"/>
    </source>
</evidence>
<dbReference type="Proteomes" id="UP000002008">
    <property type="component" value="Chromosome"/>
</dbReference>
<comment type="cofactor">
    <cofactor evidence="6 7">
        <name>Mg(2+)</name>
        <dbReference type="ChEBI" id="CHEBI:18420"/>
    </cofactor>
    <text evidence="6 7">Binds 1 Mg(2+) ion per subunit.</text>
</comment>
<dbReference type="eggNOG" id="COG4948">
    <property type="taxonomic scope" value="Bacteria"/>
</dbReference>
<dbReference type="InterPro" id="IPR013341">
    <property type="entry name" value="Mandelate_racemase_N_dom"/>
</dbReference>
<evidence type="ECO:0000256" key="4">
    <source>
        <dbReference type="ARBA" id="ARBA00023235"/>
    </source>
</evidence>
<dbReference type="PATRIC" id="fig|324602.8.peg.2050"/>
<gene>
    <name evidence="9" type="ordered locus">Caur_1797</name>
</gene>
<keyword evidence="2 6" id="KW-0479">Metal-binding</keyword>
<feature type="binding site" evidence="6">
    <location>
        <position position="244"/>
    </location>
    <ligand>
        <name>Mg(2+)</name>
        <dbReference type="ChEBI" id="CHEBI:18420"/>
    </ligand>
</feature>
<dbReference type="InterPro" id="IPR029017">
    <property type="entry name" value="Enolase-like_N"/>
</dbReference>
<organism evidence="9 10">
    <name type="scientific">Chloroflexus aurantiacus (strain ATCC 29366 / DSM 635 / J-10-fl)</name>
    <dbReference type="NCBI Taxonomy" id="324602"/>
    <lineage>
        <taxon>Bacteria</taxon>
        <taxon>Bacillati</taxon>
        <taxon>Chloroflexota</taxon>
        <taxon>Chloroflexia</taxon>
        <taxon>Chloroflexales</taxon>
        <taxon>Chloroflexineae</taxon>
        <taxon>Chloroflexaceae</taxon>
        <taxon>Chloroflexus</taxon>
    </lineage>
</organism>
<dbReference type="Gene3D" id="3.30.390.10">
    <property type="entry name" value="Enolase-like, N-terminal domain"/>
    <property type="match status" value="1"/>
</dbReference>
<evidence type="ECO:0000313" key="9">
    <source>
        <dbReference type="EMBL" id="ABY35014.1"/>
    </source>
</evidence>
<accession>A9WD47</accession>
<feature type="domain" description="Mandelate racemase/muconate lactonizing enzyme C-terminal" evidence="8">
    <location>
        <begin position="142"/>
        <end position="240"/>
    </location>
</feature>
<evidence type="ECO:0000313" key="10">
    <source>
        <dbReference type="Proteomes" id="UP000002008"/>
    </source>
</evidence>
<feature type="active site" description="Proton acceptor; specific for (S)-substrate epimerization" evidence="5">
    <location>
        <position position="268"/>
    </location>
</feature>
<dbReference type="EC" id="5.1.1.-" evidence="7"/>
<proteinExistence type="inferred from homology"/>
<evidence type="ECO:0000256" key="1">
    <source>
        <dbReference type="ARBA" id="ARBA00008031"/>
    </source>
</evidence>
<dbReference type="KEGG" id="cau:Caur_1797"/>